<evidence type="ECO:0000256" key="3">
    <source>
        <dbReference type="SAM" id="MobiDB-lite"/>
    </source>
</evidence>
<proteinExistence type="predicted"/>
<dbReference type="PANTHER" id="PTHR30055">
    <property type="entry name" value="HTH-TYPE TRANSCRIPTIONAL REGULATOR RUTR"/>
    <property type="match status" value="1"/>
</dbReference>
<feature type="compositionally biased region" description="Low complexity" evidence="3">
    <location>
        <begin position="1"/>
        <end position="16"/>
    </location>
</feature>
<dbReference type="InterPro" id="IPR001647">
    <property type="entry name" value="HTH_TetR"/>
</dbReference>
<evidence type="ECO:0000256" key="1">
    <source>
        <dbReference type="ARBA" id="ARBA00023054"/>
    </source>
</evidence>
<dbReference type="Pfam" id="PF22276">
    <property type="entry name" value="SlmA-like_C"/>
    <property type="match status" value="1"/>
</dbReference>
<dbReference type="InterPro" id="IPR050109">
    <property type="entry name" value="HTH-type_TetR-like_transc_reg"/>
</dbReference>
<dbReference type="InterPro" id="IPR054580">
    <property type="entry name" value="SlmA-like_C"/>
</dbReference>
<dbReference type="NCBIfam" id="NF007015">
    <property type="entry name" value="PRK09480.1"/>
    <property type="match status" value="1"/>
</dbReference>
<dbReference type="PANTHER" id="PTHR30055:SF183">
    <property type="entry name" value="NUCLEOID OCCLUSION FACTOR SLMA"/>
    <property type="match status" value="1"/>
</dbReference>
<evidence type="ECO:0000259" key="4">
    <source>
        <dbReference type="PROSITE" id="PS50977"/>
    </source>
</evidence>
<evidence type="ECO:0000256" key="2">
    <source>
        <dbReference type="ARBA" id="ARBA00023125"/>
    </source>
</evidence>
<dbReference type="PROSITE" id="PS50977">
    <property type="entry name" value="HTH_TETR_2"/>
    <property type="match status" value="1"/>
</dbReference>
<feature type="region of interest" description="Disordered" evidence="3">
    <location>
        <begin position="1"/>
        <end position="21"/>
    </location>
</feature>
<dbReference type="InterPro" id="IPR036271">
    <property type="entry name" value="Tet_transcr_reg_TetR-rel_C_sf"/>
</dbReference>
<dbReference type="Pfam" id="PF00440">
    <property type="entry name" value="TetR_N"/>
    <property type="match status" value="1"/>
</dbReference>
<name>A0A1J5QSQ3_9ZZZZ</name>
<protein>
    <submittedName>
        <fullName evidence="5">Nucleoid occlusion factor SlmA</fullName>
    </submittedName>
</protein>
<comment type="caution">
    <text evidence="5">The sequence shown here is derived from an EMBL/GenBank/DDBJ whole genome shotgun (WGS) entry which is preliminary data.</text>
</comment>
<feature type="domain" description="HTH tetR-type" evidence="4">
    <location>
        <begin position="24"/>
        <end position="84"/>
    </location>
</feature>
<dbReference type="GO" id="GO:0003700">
    <property type="term" value="F:DNA-binding transcription factor activity"/>
    <property type="evidence" value="ECO:0007669"/>
    <property type="project" value="TreeGrafter"/>
</dbReference>
<reference evidence="5" key="1">
    <citation type="submission" date="2016-10" db="EMBL/GenBank/DDBJ databases">
        <title>Sequence of Gallionella enrichment culture.</title>
        <authorList>
            <person name="Poehlein A."/>
            <person name="Muehling M."/>
            <person name="Daniel R."/>
        </authorList>
    </citation>
    <scope>NUCLEOTIDE SEQUENCE</scope>
</reference>
<accession>A0A1J5QSQ3</accession>
<dbReference type="AlphaFoldDB" id="A0A1J5QSQ3"/>
<dbReference type="GO" id="GO:0000976">
    <property type="term" value="F:transcription cis-regulatory region binding"/>
    <property type="evidence" value="ECO:0007669"/>
    <property type="project" value="TreeGrafter"/>
</dbReference>
<dbReference type="InterPro" id="IPR009057">
    <property type="entry name" value="Homeodomain-like_sf"/>
</dbReference>
<sequence>MEPAETAALNPTAAAAVRKRPRPGERRAQILQCLAGMLEEGGAERITTAALAQRLQVSEAALYRHFASKAQMFDALIDFIESSVFGLINQIAEHHDSGLLQAQRTVQALLAFAERNPGLCRLLAGGALAGEHARLQQRVDRFLERVEAALRASLRLALQQQALAFDPAQRAQWLMTYADGCLWRVAHRRGAADADGALLALLA</sequence>
<gene>
    <name evidence="5" type="primary">slmA_9</name>
    <name evidence="5" type="ORF">GALL_314780</name>
</gene>
<organism evidence="5">
    <name type="scientific">mine drainage metagenome</name>
    <dbReference type="NCBI Taxonomy" id="410659"/>
    <lineage>
        <taxon>unclassified sequences</taxon>
        <taxon>metagenomes</taxon>
        <taxon>ecological metagenomes</taxon>
    </lineage>
</organism>
<keyword evidence="2" id="KW-0238">DNA-binding</keyword>
<dbReference type="SUPFAM" id="SSF48498">
    <property type="entry name" value="Tetracyclin repressor-like, C-terminal domain"/>
    <property type="match status" value="1"/>
</dbReference>
<keyword evidence="1" id="KW-0175">Coiled coil</keyword>
<dbReference type="Gene3D" id="1.10.357.10">
    <property type="entry name" value="Tetracycline Repressor, domain 2"/>
    <property type="match status" value="1"/>
</dbReference>
<dbReference type="EMBL" id="MLJW01000466">
    <property type="protein sequence ID" value="OIQ86670.1"/>
    <property type="molecule type" value="Genomic_DNA"/>
</dbReference>
<evidence type="ECO:0000313" key="5">
    <source>
        <dbReference type="EMBL" id="OIQ86670.1"/>
    </source>
</evidence>
<dbReference type="SUPFAM" id="SSF46689">
    <property type="entry name" value="Homeodomain-like"/>
    <property type="match status" value="1"/>
</dbReference>
<dbReference type="PRINTS" id="PR00455">
    <property type="entry name" value="HTHTETR"/>
</dbReference>